<feature type="domain" description="F-box" evidence="11">
    <location>
        <begin position="112"/>
        <end position="158"/>
    </location>
</feature>
<accession>A0A9J7ZCA9</accession>
<feature type="region of interest" description="Disordered" evidence="10">
    <location>
        <begin position="79"/>
        <end position="113"/>
    </location>
</feature>
<evidence type="ECO:0000256" key="6">
    <source>
        <dbReference type="ARBA" id="ARBA00022737"/>
    </source>
</evidence>
<keyword evidence="9" id="KW-0539">Nucleus</keyword>
<comment type="pathway">
    <text evidence="3">Protein modification; protein ubiquitination.</text>
</comment>
<dbReference type="GeneTree" id="ENSGT00940000159491"/>
<dbReference type="InterPro" id="IPR032675">
    <property type="entry name" value="LRR_dom_sf"/>
</dbReference>
<dbReference type="GO" id="GO:0005634">
    <property type="term" value="C:nucleus"/>
    <property type="evidence" value="ECO:0007669"/>
    <property type="project" value="UniProtKB-SubCell"/>
</dbReference>
<dbReference type="PROSITE" id="PS50181">
    <property type="entry name" value="FBOX"/>
    <property type="match status" value="1"/>
</dbReference>
<evidence type="ECO:0000313" key="13">
    <source>
        <dbReference type="Proteomes" id="UP001108240"/>
    </source>
</evidence>
<evidence type="ECO:0000256" key="4">
    <source>
        <dbReference type="ARBA" id="ARBA00022490"/>
    </source>
</evidence>
<dbReference type="OMA" id="LWFPDMM"/>
<keyword evidence="13" id="KW-1185">Reference proteome</keyword>
<evidence type="ECO:0000256" key="2">
    <source>
        <dbReference type="ARBA" id="ARBA00004496"/>
    </source>
</evidence>
<dbReference type="SUPFAM" id="SSF81383">
    <property type="entry name" value="F-box domain"/>
    <property type="match status" value="1"/>
</dbReference>
<comment type="subcellular location">
    <subcellularLocation>
        <location evidence="2">Cytoplasm</location>
    </subcellularLocation>
    <subcellularLocation>
        <location evidence="1">Nucleus</location>
    </subcellularLocation>
</comment>
<dbReference type="Gene3D" id="1.20.1280.50">
    <property type="match status" value="1"/>
</dbReference>
<keyword evidence="6" id="KW-0677">Repeat</keyword>
<evidence type="ECO:0000256" key="3">
    <source>
        <dbReference type="ARBA" id="ARBA00004906"/>
    </source>
</evidence>
<dbReference type="PANTHER" id="PTHR10224">
    <property type="entry name" value="ES1 PROTEIN HOMOLOG, MITOCHONDRIAL"/>
    <property type="match status" value="1"/>
</dbReference>
<dbReference type="Proteomes" id="UP001108240">
    <property type="component" value="Unplaced"/>
</dbReference>
<evidence type="ECO:0000259" key="11">
    <source>
        <dbReference type="PROSITE" id="PS50181"/>
    </source>
</evidence>
<evidence type="ECO:0000256" key="8">
    <source>
        <dbReference type="ARBA" id="ARBA00023108"/>
    </source>
</evidence>
<keyword evidence="4" id="KW-0963">Cytoplasm</keyword>
<evidence type="ECO:0000256" key="1">
    <source>
        <dbReference type="ARBA" id="ARBA00004123"/>
    </source>
</evidence>
<evidence type="ECO:0000256" key="10">
    <source>
        <dbReference type="SAM" id="MobiDB-lite"/>
    </source>
</evidence>
<evidence type="ECO:0000256" key="9">
    <source>
        <dbReference type="ARBA" id="ARBA00023242"/>
    </source>
</evidence>
<keyword evidence="8" id="KW-0090">Biological rhythms</keyword>
<keyword evidence="5" id="KW-0433">Leucine-rich repeat</keyword>
<evidence type="ECO:0000256" key="5">
    <source>
        <dbReference type="ARBA" id="ARBA00022614"/>
    </source>
</evidence>
<dbReference type="Pfam" id="PF12937">
    <property type="entry name" value="F-box-like"/>
    <property type="match status" value="1"/>
</dbReference>
<dbReference type="InterPro" id="IPR036047">
    <property type="entry name" value="F-box-like_dom_sf"/>
</dbReference>
<reference evidence="12" key="2">
    <citation type="submission" date="2025-09" db="UniProtKB">
        <authorList>
            <consortium name="Ensembl"/>
        </authorList>
    </citation>
    <scope>IDENTIFICATION</scope>
</reference>
<dbReference type="InterPro" id="IPR001810">
    <property type="entry name" value="F-box_dom"/>
</dbReference>
<dbReference type="GO" id="GO:0005739">
    <property type="term" value="C:mitochondrion"/>
    <property type="evidence" value="ECO:0007669"/>
    <property type="project" value="TreeGrafter"/>
</dbReference>
<dbReference type="PANTHER" id="PTHR10224:SF19">
    <property type="entry name" value="F-BOX AND LEUCINE-RICH REPEAT PROTEIN 21, PSEUDOGENE"/>
    <property type="match status" value="1"/>
</dbReference>
<proteinExistence type="predicted"/>
<keyword evidence="7" id="KW-0833">Ubl conjugation pathway</keyword>
<dbReference type="GO" id="GO:0048511">
    <property type="term" value="P:rhythmic process"/>
    <property type="evidence" value="ECO:0007669"/>
    <property type="project" value="UniProtKB-KW"/>
</dbReference>
<dbReference type="SUPFAM" id="SSF52047">
    <property type="entry name" value="RNI-like"/>
    <property type="match status" value="1"/>
</dbReference>
<sequence>MFSRAHVPARHRLSIRIWQNFAAKQIRVFWDGMPFYVDEEAWNKLFLECGSNDFRGHCSFVSESCGFPLNRMKRGRSKCQHFTPSEGRKKRHRSVPPAHVQTGSSASQRPTEETWGSLPHHVVLHIFQHLSLVDRARASSVCRRWNEVFHIPELWRRFEFELNQPATSYLRSTHPDLIQQIIKRHAQHLQYVSFKVDSCTESAEAACNILSQLVNCTIKTLGLISTARPSFMDVSQSHFVSALTVVFVNSKSLSSIKIDDTPVDDPSLKVLVANNSDTLKLLKMSSCPHVSPAGILCVADQCHGLRELALNYHLLSDELLLALSSEKHVHLEHLRIDVVSENPGQTQFHAIKKSSWDALIHHSPQVSIVMYFFLYEEEFEPFFCEETPVTHLYFGRAVSKDMLGRIGMNCPRLVELVVCANGLEPLDEELIRIAERCTSLTAIGLGECEVTCSGFMEFVKMCGGRLSQLSIMEEVLIPDNTYSIEQIHSEVSKHLGRIWFPDMMPTW</sequence>
<evidence type="ECO:0000256" key="7">
    <source>
        <dbReference type="ARBA" id="ARBA00022786"/>
    </source>
</evidence>
<organism evidence="12 13">
    <name type="scientific">Cyprinus carpio carpio</name>
    <dbReference type="NCBI Taxonomy" id="630221"/>
    <lineage>
        <taxon>Eukaryota</taxon>
        <taxon>Metazoa</taxon>
        <taxon>Chordata</taxon>
        <taxon>Craniata</taxon>
        <taxon>Vertebrata</taxon>
        <taxon>Euteleostomi</taxon>
        <taxon>Actinopterygii</taxon>
        <taxon>Neopterygii</taxon>
        <taxon>Teleostei</taxon>
        <taxon>Ostariophysi</taxon>
        <taxon>Cypriniformes</taxon>
        <taxon>Cyprinidae</taxon>
        <taxon>Cyprininae</taxon>
        <taxon>Cyprinus</taxon>
    </lineage>
</organism>
<dbReference type="FunFam" id="3.80.10.10:FF:000010">
    <property type="entry name" value="F-box/LRR-repeat protein 3 isoform X1"/>
    <property type="match status" value="1"/>
</dbReference>
<dbReference type="GO" id="GO:0042752">
    <property type="term" value="P:regulation of circadian rhythm"/>
    <property type="evidence" value="ECO:0007669"/>
    <property type="project" value="UniProtKB-ARBA"/>
</dbReference>
<dbReference type="Ensembl" id="ENSCCRT00000204812.1">
    <property type="protein sequence ID" value="ENSCCRP00000128748.1"/>
    <property type="gene ID" value="ENSCCRG00000056174.1"/>
</dbReference>
<dbReference type="SMART" id="SM00256">
    <property type="entry name" value="FBOX"/>
    <property type="match status" value="1"/>
</dbReference>
<dbReference type="Gene3D" id="3.80.10.10">
    <property type="entry name" value="Ribonuclease Inhibitor"/>
    <property type="match status" value="1"/>
</dbReference>
<dbReference type="FunFam" id="1.20.1280.50:FF:000005">
    <property type="entry name" value="F-box/LRR-repeat protein 3 isoform X1"/>
    <property type="match status" value="1"/>
</dbReference>
<reference evidence="12" key="1">
    <citation type="submission" date="2025-08" db="UniProtKB">
        <authorList>
            <consortium name="Ensembl"/>
        </authorList>
    </citation>
    <scope>IDENTIFICATION</scope>
</reference>
<evidence type="ECO:0000313" key="12">
    <source>
        <dbReference type="Ensembl" id="ENSCCRP00000128748.1"/>
    </source>
</evidence>
<dbReference type="AlphaFoldDB" id="A0A9J7ZCA9"/>
<protein>
    <submittedName>
        <fullName evidence="12">F-box and leucine-rich repeat protein 3, like</fullName>
    </submittedName>
</protein>
<name>A0A9J7ZCA9_CYPCA</name>